<feature type="signal peptide" evidence="1">
    <location>
        <begin position="1"/>
        <end position="22"/>
    </location>
</feature>
<dbReference type="Gene3D" id="2.40.128.350">
    <property type="match status" value="1"/>
</dbReference>
<feature type="chain" id="PRO_5016700425" description="Lipocalin-like domain-containing protein" evidence="1">
    <location>
        <begin position="23"/>
        <end position="160"/>
    </location>
</feature>
<sequence length="160" mass="17384">MKKNLFYLFIALFAVTFMTACGDDDDDKDTGINVAGSYTGTIIVNITDEESENPIKLENQEFTVTQNGQESINLSISGLVLAEGISPMDINVPNVPFSVDGEKVVLNSTNLNIPLKVLGDLDAYIKSMVGNFQGNEVSLKIVAEQELVENVYITVTGTKK</sequence>
<dbReference type="Pfam" id="PF13944">
    <property type="entry name" value="Calycin_like"/>
    <property type="match status" value="1"/>
</dbReference>
<dbReference type="AlphaFoldDB" id="A0A354M185"/>
<dbReference type="EMBL" id="DNWC01000060">
    <property type="protein sequence ID" value="HBJ08274.1"/>
    <property type="molecule type" value="Genomic_DNA"/>
</dbReference>
<accession>A0A354M185</accession>
<protein>
    <recommendedName>
        <fullName evidence="2">Lipocalin-like domain-containing protein</fullName>
    </recommendedName>
</protein>
<proteinExistence type="predicted"/>
<feature type="domain" description="Lipocalin-like" evidence="2">
    <location>
        <begin position="34"/>
        <end position="144"/>
    </location>
</feature>
<dbReference type="PROSITE" id="PS51257">
    <property type="entry name" value="PROKAR_LIPOPROTEIN"/>
    <property type="match status" value="1"/>
</dbReference>
<organism evidence="3 4">
    <name type="scientific">Coprobacter fastidiosus</name>
    <dbReference type="NCBI Taxonomy" id="1099853"/>
    <lineage>
        <taxon>Bacteria</taxon>
        <taxon>Pseudomonadati</taxon>
        <taxon>Bacteroidota</taxon>
        <taxon>Bacteroidia</taxon>
        <taxon>Bacteroidales</taxon>
        <taxon>Barnesiellaceae</taxon>
        <taxon>Coprobacter</taxon>
    </lineage>
</organism>
<evidence type="ECO:0000259" key="2">
    <source>
        <dbReference type="Pfam" id="PF13944"/>
    </source>
</evidence>
<reference evidence="3 4" key="1">
    <citation type="journal article" date="2018" name="Nat. Biotechnol.">
        <title>A standardized bacterial taxonomy based on genome phylogeny substantially revises the tree of life.</title>
        <authorList>
            <person name="Parks D.H."/>
            <person name="Chuvochina M."/>
            <person name="Waite D.W."/>
            <person name="Rinke C."/>
            <person name="Skarshewski A."/>
            <person name="Chaumeil P.A."/>
            <person name="Hugenholtz P."/>
        </authorList>
    </citation>
    <scope>NUCLEOTIDE SEQUENCE [LARGE SCALE GENOMIC DNA]</scope>
    <source>
        <strain evidence="3">UBA11482</strain>
    </source>
</reference>
<dbReference type="Proteomes" id="UP000262954">
    <property type="component" value="Unassembled WGS sequence"/>
</dbReference>
<gene>
    <name evidence="3" type="ORF">DDY73_04660</name>
</gene>
<name>A0A354M185_9BACT</name>
<comment type="caution">
    <text evidence="3">The sequence shown here is derived from an EMBL/GenBank/DDBJ whole genome shotgun (WGS) entry which is preliminary data.</text>
</comment>
<evidence type="ECO:0000313" key="4">
    <source>
        <dbReference type="Proteomes" id="UP000262954"/>
    </source>
</evidence>
<dbReference type="InterPro" id="IPR024311">
    <property type="entry name" value="Lipocalin-like"/>
</dbReference>
<evidence type="ECO:0000313" key="3">
    <source>
        <dbReference type="EMBL" id="HBJ08274.1"/>
    </source>
</evidence>
<evidence type="ECO:0000256" key="1">
    <source>
        <dbReference type="SAM" id="SignalP"/>
    </source>
</evidence>
<keyword evidence="1" id="KW-0732">Signal</keyword>